<dbReference type="EMBL" id="JABAYA010000290">
    <property type="protein sequence ID" value="KAF7721231.1"/>
    <property type="molecule type" value="Genomic_DNA"/>
</dbReference>
<proteinExistence type="predicted"/>
<dbReference type="OrthoDB" id="2265977at2759"/>
<sequence>MLGLTLSPGEKFEVAVDGILHLTQAENQKLDIYITEDDDATLTVTGKNSISLVGQLRTTDPDFEPDDEDDSYGDAFRFRDPTDNQYLGGFELRHFGLAPQLSDFDKIDLRKEESSEEDKKLK</sequence>
<gene>
    <name evidence="2" type="ORF">EC973_005093</name>
</gene>
<accession>A0A8H7EK92</accession>
<evidence type="ECO:0000313" key="3">
    <source>
        <dbReference type="Proteomes" id="UP000605846"/>
    </source>
</evidence>
<dbReference type="Proteomes" id="UP000605846">
    <property type="component" value="Unassembled WGS sequence"/>
</dbReference>
<evidence type="ECO:0000313" key="2">
    <source>
        <dbReference type="EMBL" id="KAF7721231.1"/>
    </source>
</evidence>
<feature type="domain" description="Nucleoplasmin-like" evidence="1">
    <location>
        <begin position="24"/>
        <end position="55"/>
    </location>
</feature>
<protein>
    <recommendedName>
        <fullName evidence="1">Nucleoplasmin-like domain-containing protein</fullName>
    </recommendedName>
</protein>
<name>A0A8H7EK92_9FUNG</name>
<evidence type="ECO:0000259" key="1">
    <source>
        <dbReference type="Pfam" id="PF17800"/>
    </source>
</evidence>
<organism evidence="2 3">
    <name type="scientific">Apophysomyces ossiformis</name>
    <dbReference type="NCBI Taxonomy" id="679940"/>
    <lineage>
        <taxon>Eukaryota</taxon>
        <taxon>Fungi</taxon>
        <taxon>Fungi incertae sedis</taxon>
        <taxon>Mucoromycota</taxon>
        <taxon>Mucoromycotina</taxon>
        <taxon>Mucoromycetes</taxon>
        <taxon>Mucorales</taxon>
        <taxon>Mucorineae</taxon>
        <taxon>Mucoraceae</taxon>
        <taxon>Apophysomyces</taxon>
    </lineage>
</organism>
<reference evidence="2" key="1">
    <citation type="submission" date="2020-01" db="EMBL/GenBank/DDBJ databases">
        <title>Genome Sequencing of Three Apophysomyces-Like Fungal Strains Confirms a Novel Fungal Genus in the Mucoromycota with divergent Burkholderia-like Endosymbiotic Bacteria.</title>
        <authorList>
            <person name="Stajich J.E."/>
            <person name="Macias A.M."/>
            <person name="Carter-House D."/>
            <person name="Lovett B."/>
            <person name="Kasson L.R."/>
            <person name="Berry K."/>
            <person name="Grigoriev I."/>
            <person name="Chang Y."/>
            <person name="Spatafora J."/>
            <person name="Kasson M.T."/>
        </authorList>
    </citation>
    <scope>NUCLEOTIDE SEQUENCE</scope>
    <source>
        <strain evidence="2">NRRL A-21654</strain>
    </source>
</reference>
<dbReference type="InterPro" id="IPR041232">
    <property type="entry name" value="NPL"/>
</dbReference>
<dbReference type="Pfam" id="PF17800">
    <property type="entry name" value="NPL"/>
    <property type="match status" value="1"/>
</dbReference>
<keyword evidence="3" id="KW-1185">Reference proteome</keyword>
<dbReference type="AlphaFoldDB" id="A0A8H7EK92"/>
<comment type="caution">
    <text evidence="2">The sequence shown here is derived from an EMBL/GenBank/DDBJ whole genome shotgun (WGS) entry which is preliminary data.</text>
</comment>